<dbReference type="Proteomes" id="UP000069632">
    <property type="component" value="Unassembled WGS sequence"/>
</dbReference>
<organism evidence="2 3">
    <name type="scientific">Campylobacter geochelonis</name>
    <dbReference type="NCBI Taxonomy" id="1780362"/>
    <lineage>
        <taxon>Bacteria</taxon>
        <taxon>Pseudomonadati</taxon>
        <taxon>Campylobacterota</taxon>
        <taxon>Epsilonproteobacteria</taxon>
        <taxon>Campylobacterales</taxon>
        <taxon>Campylobacteraceae</taxon>
        <taxon>Campylobacter</taxon>
    </lineage>
</organism>
<dbReference type="Pfam" id="PF01300">
    <property type="entry name" value="Sua5_yciO_yrdC"/>
    <property type="match status" value="1"/>
</dbReference>
<dbReference type="InterPro" id="IPR017945">
    <property type="entry name" value="DHBP_synth_RibB-like_a/b_dom"/>
</dbReference>
<evidence type="ECO:0000313" key="3">
    <source>
        <dbReference type="Proteomes" id="UP000069632"/>
    </source>
</evidence>
<dbReference type="AlphaFoldDB" id="A0A128EAF6"/>
<keyword evidence="3" id="KW-1185">Reference proteome</keyword>
<evidence type="ECO:0000313" key="2">
    <source>
        <dbReference type="EMBL" id="CZE45935.1"/>
    </source>
</evidence>
<dbReference type="Gene3D" id="3.90.870.10">
    <property type="entry name" value="DHBP synthase"/>
    <property type="match status" value="1"/>
</dbReference>
<proteinExistence type="predicted"/>
<dbReference type="GO" id="GO:0003725">
    <property type="term" value="F:double-stranded RNA binding"/>
    <property type="evidence" value="ECO:0007669"/>
    <property type="project" value="InterPro"/>
</dbReference>
<dbReference type="RefSeq" id="WP_242647981.1">
    <property type="nucleotide sequence ID" value="NZ_CP053844.1"/>
</dbReference>
<dbReference type="EMBL" id="FIZP01000001">
    <property type="protein sequence ID" value="CZE45935.1"/>
    <property type="molecule type" value="Genomic_DNA"/>
</dbReference>
<accession>A0A128EAF6</accession>
<dbReference type="InterPro" id="IPR006070">
    <property type="entry name" value="Sua5-like_dom"/>
</dbReference>
<reference evidence="2 3" key="1">
    <citation type="submission" date="2016-02" db="EMBL/GenBank/DDBJ databases">
        <authorList>
            <consortium name="Pathogen Informatics"/>
        </authorList>
    </citation>
    <scope>NUCLEOTIDE SEQUENCE [LARGE SCALE GENOMIC DNA]</scope>
    <source>
        <strain evidence="2 3">RC20</strain>
    </source>
</reference>
<name>A0A128EAF6_9BACT</name>
<sequence>MDAVDKNLIYLAQTDTTAGFCSQNLKKLNAIKNRPENQPCLITVAKFGELKKLARVPKKYKNLVRKSQKTTILYPNLKAIRVVKDEKHAKFLVKFGWMYSTSANLHGQKFNLEFAKNVVDVIADSEFSEKQASRIFKLSKNKIKKIR</sequence>
<protein>
    <submittedName>
        <fullName evidence="2">Sua5 YciO YrdC YwlC family protein</fullName>
    </submittedName>
</protein>
<feature type="domain" description="YrdC-like" evidence="1">
    <location>
        <begin position="22"/>
        <end position="147"/>
    </location>
</feature>
<evidence type="ECO:0000259" key="1">
    <source>
        <dbReference type="Pfam" id="PF01300"/>
    </source>
</evidence>
<dbReference type="SUPFAM" id="SSF55821">
    <property type="entry name" value="YrdC/RibB"/>
    <property type="match status" value="1"/>
</dbReference>
<gene>
    <name evidence="2" type="ORF">ERS672216_00109</name>
</gene>